<protein>
    <submittedName>
        <fullName evidence="2">Uncharacterized protein</fullName>
    </submittedName>
</protein>
<feature type="region of interest" description="Disordered" evidence="1">
    <location>
        <begin position="90"/>
        <end position="156"/>
    </location>
</feature>
<gene>
    <name evidence="2" type="ORF">XNOV1_A028076</name>
</gene>
<dbReference type="EMBL" id="OY660869">
    <property type="protein sequence ID" value="CAJ1057883.1"/>
    <property type="molecule type" value="Genomic_DNA"/>
</dbReference>
<evidence type="ECO:0000256" key="1">
    <source>
        <dbReference type="SAM" id="MobiDB-lite"/>
    </source>
</evidence>
<evidence type="ECO:0000313" key="3">
    <source>
        <dbReference type="Proteomes" id="UP001178508"/>
    </source>
</evidence>
<organism evidence="2 3">
    <name type="scientific">Xyrichtys novacula</name>
    <name type="common">Pearly razorfish</name>
    <name type="synonym">Hemipteronotus novacula</name>
    <dbReference type="NCBI Taxonomy" id="13765"/>
    <lineage>
        <taxon>Eukaryota</taxon>
        <taxon>Metazoa</taxon>
        <taxon>Chordata</taxon>
        <taxon>Craniata</taxon>
        <taxon>Vertebrata</taxon>
        <taxon>Euteleostomi</taxon>
        <taxon>Actinopterygii</taxon>
        <taxon>Neopterygii</taxon>
        <taxon>Teleostei</taxon>
        <taxon>Neoteleostei</taxon>
        <taxon>Acanthomorphata</taxon>
        <taxon>Eupercaria</taxon>
        <taxon>Labriformes</taxon>
        <taxon>Labridae</taxon>
        <taxon>Xyrichtys</taxon>
    </lineage>
</organism>
<keyword evidence="3" id="KW-1185">Reference proteome</keyword>
<evidence type="ECO:0000313" key="2">
    <source>
        <dbReference type="EMBL" id="CAJ1057883.1"/>
    </source>
</evidence>
<sequence>MEREDKAQERAQALHAVELEKLRYTASLRLNFIKWLGYPFSRVCVFSHPAKSTIPVLPWILKQLDVSGRRYPMGANYQAGAYLITKEDDDDFQDQVGGGSVSGVEESAASSSNTTDDVDGHEHVHFREMASPVKLPSGASENPDPEVREMPSFVSE</sequence>
<proteinExistence type="predicted"/>
<dbReference type="Proteomes" id="UP001178508">
    <property type="component" value="Chromosome 6"/>
</dbReference>
<accession>A0AAV1F9Z2</accession>
<name>A0AAV1F9Z2_XYRNO</name>
<feature type="compositionally biased region" description="Low complexity" evidence="1">
    <location>
        <begin position="102"/>
        <end position="112"/>
    </location>
</feature>
<feature type="compositionally biased region" description="Basic and acidic residues" evidence="1">
    <location>
        <begin position="118"/>
        <end position="128"/>
    </location>
</feature>
<dbReference type="AlphaFoldDB" id="A0AAV1F9Z2"/>
<reference evidence="2" key="1">
    <citation type="submission" date="2023-08" db="EMBL/GenBank/DDBJ databases">
        <authorList>
            <person name="Alioto T."/>
            <person name="Alioto T."/>
            <person name="Gomez Garrido J."/>
        </authorList>
    </citation>
    <scope>NUCLEOTIDE SEQUENCE</scope>
</reference>